<evidence type="ECO:0008006" key="3">
    <source>
        <dbReference type="Google" id="ProtNLM"/>
    </source>
</evidence>
<evidence type="ECO:0000313" key="2">
    <source>
        <dbReference type="Proteomes" id="UP000280825"/>
    </source>
</evidence>
<dbReference type="RefSeq" id="WP_126562524.1">
    <property type="nucleotide sequence ID" value="NZ_RYDJ01000013.1"/>
</dbReference>
<evidence type="ECO:0000313" key="1">
    <source>
        <dbReference type="EMBL" id="RTZ03587.1"/>
    </source>
</evidence>
<gene>
    <name evidence="1" type="ORF">EKL98_11375</name>
</gene>
<keyword evidence="2" id="KW-1185">Reference proteome</keyword>
<name>A0A3S0MHK8_9FLAO</name>
<dbReference type="EMBL" id="RYDJ01000013">
    <property type="protein sequence ID" value="RTZ03587.1"/>
    <property type="molecule type" value="Genomic_DNA"/>
</dbReference>
<proteinExistence type="predicted"/>
<sequence length="207" mass="24690">MRKINTFWNWFQDNNQTIKNLINETPKNQKHISFWINKNLSYYCKEIDFMIVFPKNGNTRSEFIITANGNPEYFNQVIDLVDNSPKLKNWKFTAFIHPMENIEKVMAGLDKPYVFQDITLKASELKFMAINYEENIQKLDIIIFFKYFNIHCNNKTLNQAIYIILQDLIGEKSLYQNINLIHLAQMPDNTEELIYLHDLQSFIDTFI</sequence>
<organism evidence="1 2">
    <name type="scientific">Flavobacterium bomense</name>
    <dbReference type="NCBI Taxonomy" id="2497483"/>
    <lineage>
        <taxon>Bacteria</taxon>
        <taxon>Pseudomonadati</taxon>
        <taxon>Bacteroidota</taxon>
        <taxon>Flavobacteriia</taxon>
        <taxon>Flavobacteriales</taxon>
        <taxon>Flavobacteriaceae</taxon>
        <taxon>Flavobacterium</taxon>
    </lineage>
</organism>
<dbReference type="Proteomes" id="UP000280825">
    <property type="component" value="Unassembled WGS sequence"/>
</dbReference>
<dbReference type="AlphaFoldDB" id="A0A3S0MHK8"/>
<reference evidence="1 2" key="1">
    <citation type="submission" date="2018-12" db="EMBL/GenBank/DDBJ databases">
        <title>Flavobacterium sp. nov., isolated from glacier ice.</title>
        <authorList>
            <person name="Liu Q."/>
            <person name="Xin Y.-H."/>
        </authorList>
    </citation>
    <scope>NUCLEOTIDE SEQUENCE [LARGE SCALE GENOMIC DNA]</scope>
    <source>
        <strain evidence="1 2">RB1N8</strain>
    </source>
</reference>
<comment type="caution">
    <text evidence="1">The sequence shown here is derived from an EMBL/GenBank/DDBJ whole genome shotgun (WGS) entry which is preliminary data.</text>
</comment>
<protein>
    <recommendedName>
        <fullName evidence="3">DUF695 domain-containing protein</fullName>
    </recommendedName>
</protein>
<accession>A0A3S0MHK8</accession>